<sequence>MPGVISFTKKWHSEPYDFISPTRPELSAAGKNVIVTGGGTGIGLAIAKAFAKAGAASVAIVGRREDKLKSGAADISAAAAKGTEVLYQTADLSDLERTKAAFQAIADKVGKIDVLVANAGRIPTPGPIAGYDADTLVRGVTDALLALLNSFQAFQPLAGPEPILLHTSSCMANTAPTPGMGGYSVAKAAALKLANFIATENPGVRVVNVQPGWVPTESNGYQKEAQDTADLPGHFYVWLASPEANFLKGKFVWANWDAQELLERADEIMNSTLLNWVVDGAPM</sequence>
<reference evidence="4" key="1">
    <citation type="journal article" date="2023" name="Mol. Phylogenet. Evol.">
        <title>Genome-scale phylogeny and comparative genomics of the fungal order Sordariales.</title>
        <authorList>
            <person name="Hensen N."/>
            <person name="Bonometti L."/>
            <person name="Westerberg I."/>
            <person name="Brannstrom I.O."/>
            <person name="Guillou S."/>
            <person name="Cros-Aarteil S."/>
            <person name="Calhoun S."/>
            <person name="Haridas S."/>
            <person name="Kuo A."/>
            <person name="Mondo S."/>
            <person name="Pangilinan J."/>
            <person name="Riley R."/>
            <person name="LaButti K."/>
            <person name="Andreopoulos B."/>
            <person name="Lipzen A."/>
            <person name="Chen C."/>
            <person name="Yan M."/>
            <person name="Daum C."/>
            <person name="Ng V."/>
            <person name="Clum A."/>
            <person name="Steindorff A."/>
            <person name="Ohm R.A."/>
            <person name="Martin F."/>
            <person name="Silar P."/>
            <person name="Natvig D.O."/>
            <person name="Lalanne C."/>
            <person name="Gautier V."/>
            <person name="Ament-Velasquez S.L."/>
            <person name="Kruys A."/>
            <person name="Hutchinson M.I."/>
            <person name="Powell A.J."/>
            <person name="Barry K."/>
            <person name="Miller A.N."/>
            <person name="Grigoriev I.V."/>
            <person name="Debuchy R."/>
            <person name="Gladieux P."/>
            <person name="Hiltunen Thoren M."/>
            <person name="Johannesson H."/>
        </authorList>
    </citation>
    <scope>NUCLEOTIDE SEQUENCE</scope>
    <source>
        <strain evidence="4">CBS 333.67</strain>
    </source>
</reference>
<keyword evidence="2" id="KW-0560">Oxidoreductase</keyword>
<dbReference type="Pfam" id="PF00106">
    <property type="entry name" value="adh_short"/>
    <property type="match status" value="1"/>
</dbReference>
<evidence type="ECO:0000256" key="1">
    <source>
        <dbReference type="ARBA" id="ARBA00006484"/>
    </source>
</evidence>
<dbReference type="InterPro" id="IPR057326">
    <property type="entry name" value="KR_dom"/>
</dbReference>
<dbReference type="GO" id="GO:0016491">
    <property type="term" value="F:oxidoreductase activity"/>
    <property type="evidence" value="ECO:0007669"/>
    <property type="project" value="UniProtKB-KW"/>
</dbReference>
<dbReference type="AlphaFoldDB" id="A0AAJ0H017"/>
<dbReference type="SUPFAM" id="SSF51735">
    <property type="entry name" value="NAD(P)-binding Rossmann-fold domains"/>
    <property type="match status" value="1"/>
</dbReference>
<comment type="caution">
    <text evidence="4">The sequence shown here is derived from an EMBL/GenBank/DDBJ whole genome shotgun (WGS) entry which is preliminary data.</text>
</comment>
<protein>
    <recommendedName>
        <fullName evidence="3">Ketoreductase domain-containing protein</fullName>
    </recommendedName>
</protein>
<accession>A0AAJ0H017</accession>
<evidence type="ECO:0000313" key="4">
    <source>
        <dbReference type="EMBL" id="KAK3309323.1"/>
    </source>
</evidence>
<dbReference type="GeneID" id="87883206"/>
<reference evidence="4" key="2">
    <citation type="submission" date="2023-06" db="EMBL/GenBank/DDBJ databases">
        <authorList>
            <consortium name="Lawrence Berkeley National Laboratory"/>
            <person name="Mondo S.J."/>
            <person name="Hensen N."/>
            <person name="Bonometti L."/>
            <person name="Westerberg I."/>
            <person name="Brannstrom I.O."/>
            <person name="Guillou S."/>
            <person name="Cros-Aarteil S."/>
            <person name="Calhoun S."/>
            <person name="Haridas S."/>
            <person name="Kuo A."/>
            <person name="Pangilinan J."/>
            <person name="Riley R."/>
            <person name="Labutti K."/>
            <person name="Andreopoulos B."/>
            <person name="Lipzen A."/>
            <person name="Chen C."/>
            <person name="Yanf M."/>
            <person name="Daum C."/>
            <person name="Ng V."/>
            <person name="Clum A."/>
            <person name="Steindorff A."/>
            <person name="Ohm R."/>
            <person name="Martin F."/>
            <person name="Silar P."/>
            <person name="Natvig D."/>
            <person name="Lalanne C."/>
            <person name="Gautier V."/>
            <person name="Ament-Velasquez S.L."/>
            <person name="Kruys A."/>
            <person name="Hutchinson M.I."/>
            <person name="Powell A.J."/>
            <person name="Barry K."/>
            <person name="Miller A.N."/>
            <person name="Grigoriev I.V."/>
            <person name="Debuchy R."/>
            <person name="Gladieux P."/>
            <person name="Thoren M.H."/>
            <person name="Johannesson H."/>
        </authorList>
    </citation>
    <scope>NUCLEOTIDE SEQUENCE</scope>
    <source>
        <strain evidence="4">CBS 333.67</strain>
    </source>
</reference>
<dbReference type="EMBL" id="JAUDZG010000001">
    <property type="protein sequence ID" value="KAK3309323.1"/>
    <property type="molecule type" value="Genomic_DNA"/>
</dbReference>
<dbReference type="RefSeq" id="XP_062725103.1">
    <property type="nucleotide sequence ID" value="XM_062864377.1"/>
</dbReference>
<dbReference type="InterPro" id="IPR036291">
    <property type="entry name" value="NAD(P)-bd_dom_sf"/>
</dbReference>
<dbReference type="Gene3D" id="3.40.50.720">
    <property type="entry name" value="NAD(P)-binding Rossmann-like Domain"/>
    <property type="match status" value="1"/>
</dbReference>
<dbReference type="PANTHER" id="PTHR43669">
    <property type="entry name" value="5-KETO-D-GLUCONATE 5-REDUCTASE"/>
    <property type="match status" value="1"/>
</dbReference>
<organism evidence="4 5">
    <name type="scientific">Chaetomium strumarium</name>
    <dbReference type="NCBI Taxonomy" id="1170767"/>
    <lineage>
        <taxon>Eukaryota</taxon>
        <taxon>Fungi</taxon>
        <taxon>Dikarya</taxon>
        <taxon>Ascomycota</taxon>
        <taxon>Pezizomycotina</taxon>
        <taxon>Sordariomycetes</taxon>
        <taxon>Sordariomycetidae</taxon>
        <taxon>Sordariales</taxon>
        <taxon>Chaetomiaceae</taxon>
        <taxon>Chaetomium</taxon>
    </lineage>
</organism>
<evidence type="ECO:0000259" key="3">
    <source>
        <dbReference type="SMART" id="SM00822"/>
    </source>
</evidence>
<dbReference type="Proteomes" id="UP001273166">
    <property type="component" value="Unassembled WGS sequence"/>
</dbReference>
<gene>
    <name evidence="4" type="ORF">B0T15DRAFT_387319</name>
</gene>
<comment type="similarity">
    <text evidence="1">Belongs to the short-chain dehydrogenases/reductases (SDR) family.</text>
</comment>
<dbReference type="SMART" id="SM00822">
    <property type="entry name" value="PKS_KR"/>
    <property type="match status" value="1"/>
</dbReference>
<dbReference type="InterPro" id="IPR002347">
    <property type="entry name" value="SDR_fam"/>
</dbReference>
<evidence type="ECO:0000313" key="5">
    <source>
        <dbReference type="Proteomes" id="UP001273166"/>
    </source>
</evidence>
<dbReference type="PRINTS" id="PR00081">
    <property type="entry name" value="GDHRDH"/>
</dbReference>
<proteinExistence type="inferred from homology"/>
<evidence type="ECO:0000256" key="2">
    <source>
        <dbReference type="ARBA" id="ARBA00023002"/>
    </source>
</evidence>
<feature type="domain" description="Ketoreductase" evidence="3">
    <location>
        <begin position="31"/>
        <end position="216"/>
    </location>
</feature>
<keyword evidence="5" id="KW-1185">Reference proteome</keyword>
<name>A0AAJ0H017_9PEZI</name>
<dbReference type="PANTHER" id="PTHR43669:SF3">
    <property type="entry name" value="ALCOHOL DEHYDROGENASE, PUTATIVE (AFU_ORTHOLOGUE AFUA_3G03445)-RELATED"/>
    <property type="match status" value="1"/>
</dbReference>